<feature type="region of interest" description="Disordered" evidence="1">
    <location>
        <begin position="1"/>
        <end position="43"/>
    </location>
</feature>
<dbReference type="AlphaFoldDB" id="A0A841HR06"/>
<organism evidence="2 3">
    <name type="scientific">Povalibacter uvarum</name>
    <dbReference type="NCBI Taxonomy" id="732238"/>
    <lineage>
        <taxon>Bacteria</taxon>
        <taxon>Pseudomonadati</taxon>
        <taxon>Pseudomonadota</taxon>
        <taxon>Gammaproteobacteria</taxon>
        <taxon>Steroidobacterales</taxon>
        <taxon>Steroidobacteraceae</taxon>
        <taxon>Povalibacter</taxon>
    </lineage>
</organism>
<sequence>MDATLWRVRSTLYDTDPHQKKKSQSPPFGNTTVRRANSRASIE</sequence>
<reference evidence="2 3" key="1">
    <citation type="submission" date="2020-08" db="EMBL/GenBank/DDBJ databases">
        <title>Genomic Encyclopedia of Type Strains, Phase IV (KMG-IV): sequencing the most valuable type-strain genomes for metagenomic binning, comparative biology and taxonomic classification.</title>
        <authorList>
            <person name="Goeker M."/>
        </authorList>
    </citation>
    <scope>NUCLEOTIDE SEQUENCE [LARGE SCALE GENOMIC DNA]</scope>
    <source>
        <strain evidence="2 3">DSM 26723</strain>
    </source>
</reference>
<dbReference type="Proteomes" id="UP000588068">
    <property type="component" value="Unassembled WGS sequence"/>
</dbReference>
<gene>
    <name evidence="2" type="ORF">HNQ60_003547</name>
</gene>
<keyword evidence="3" id="KW-1185">Reference proteome</keyword>
<evidence type="ECO:0000313" key="2">
    <source>
        <dbReference type="EMBL" id="MBB6094660.1"/>
    </source>
</evidence>
<evidence type="ECO:0000256" key="1">
    <source>
        <dbReference type="SAM" id="MobiDB-lite"/>
    </source>
</evidence>
<feature type="compositionally biased region" description="Polar residues" evidence="1">
    <location>
        <begin position="24"/>
        <end position="43"/>
    </location>
</feature>
<accession>A0A841HR06</accession>
<name>A0A841HR06_9GAMM</name>
<comment type="caution">
    <text evidence="2">The sequence shown here is derived from an EMBL/GenBank/DDBJ whole genome shotgun (WGS) entry which is preliminary data.</text>
</comment>
<evidence type="ECO:0000313" key="3">
    <source>
        <dbReference type="Proteomes" id="UP000588068"/>
    </source>
</evidence>
<protein>
    <submittedName>
        <fullName evidence="2">Uncharacterized protein</fullName>
    </submittedName>
</protein>
<dbReference type="EMBL" id="JACHHZ010000004">
    <property type="protein sequence ID" value="MBB6094660.1"/>
    <property type="molecule type" value="Genomic_DNA"/>
</dbReference>
<proteinExistence type="predicted"/>